<dbReference type="Gene3D" id="3.30.60.20">
    <property type="match status" value="1"/>
</dbReference>
<dbReference type="CDD" id="cd04027">
    <property type="entry name" value="C2B_Munc13"/>
    <property type="match status" value="1"/>
</dbReference>
<reference evidence="12 13" key="1">
    <citation type="submission" date="2020-04" db="EMBL/GenBank/DDBJ databases">
        <title>Chromosome-level genome assembly of a cyprinid fish Onychostoma macrolepis by integration of Nanopore Sequencing, Bionano and Hi-C technology.</title>
        <authorList>
            <person name="Wang D."/>
        </authorList>
    </citation>
    <scope>NUCLEOTIDE SEQUENCE [LARGE SCALE GENOMIC DNA]</scope>
    <source>
        <strain evidence="12">SWU-2019</strain>
        <tissue evidence="12">Muscle</tissue>
    </source>
</reference>
<name>A0A7J6D0P2_9TELE</name>
<dbReference type="GO" id="GO:0030672">
    <property type="term" value="C:synaptic vesicle membrane"/>
    <property type="evidence" value="ECO:0007669"/>
    <property type="project" value="TreeGrafter"/>
</dbReference>
<feature type="region of interest" description="Disordered" evidence="7">
    <location>
        <begin position="164"/>
        <end position="211"/>
    </location>
</feature>
<dbReference type="GO" id="GO:0016082">
    <property type="term" value="P:synaptic vesicle priming"/>
    <property type="evidence" value="ECO:0007669"/>
    <property type="project" value="TreeGrafter"/>
</dbReference>
<dbReference type="PROSITE" id="PS51258">
    <property type="entry name" value="MHD1"/>
    <property type="match status" value="1"/>
</dbReference>
<evidence type="ECO:0000256" key="5">
    <source>
        <dbReference type="ARBA" id="ARBA00022833"/>
    </source>
</evidence>
<dbReference type="SMART" id="SM01145">
    <property type="entry name" value="DUF1041"/>
    <property type="match status" value="1"/>
</dbReference>
<feature type="domain" description="MHD2" evidence="11">
    <location>
        <begin position="1255"/>
        <end position="1390"/>
    </location>
</feature>
<dbReference type="GO" id="GO:0042734">
    <property type="term" value="C:presynaptic membrane"/>
    <property type="evidence" value="ECO:0007669"/>
    <property type="project" value="TreeGrafter"/>
</dbReference>
<dbReference type="FunFam" id="2.60.40.150:FF:000002">
    <property type="entry name" value="Protein unc-13 homolog B"/>
    <property type="match status" value="1"/>
</dbReference>
<dbReference type="Gene3D" id="1.20.58.1100">
    <property type="match status" value="1"/>
</dbReference>
<dbReference type="GO" id="GO:0017075">
    <property type="term" value="F:syntaxin-1 binding"/>
    <property type="evidence" value="ECO:0007669"/>
    <property type="project" value="TreeGrafter"/>
</dbReference>
<dbReference type="Pfam" id="PF00168">
    <property type="entry name" value="C2"/>
    <property type="match status" value="3"/>
</dbReference>
<dbReference type="PANTHER" id="PTHR10480:SF14">
    <property type="entry name" value="PROTEIN UNC-13 HOMOLOG B-LIKE"/>
    <property type="match status" value="1"/>
</dbReference>
<feature type="domain" description="C2" evidence="8">
    <location>
        <begin position="1423"/>
        <end position="1550"/>
    </location>
</feature>
<dbReference type="SMART" id="SM00109">
    <property type="entry name" value="C1"/>
    <property type="match status" value="1"/>
</dbReference>
<dbReference type="GO" id="GO:0035249">
    <property type="term" value="P:synaptic transmission, glutamatergic"/>
    <property type="evidence" value="ECO:0007669"/>
    <property type="project" value="TreeGrafter"/>
</dbReference>
<dbReference type="Gene3D" id="2.60.40.150">
    <property type="entry name" value="C2 domain"/>
    <property type="match status" value="3"/>
</dbReference>
<evidence type="ECO:0000256" key="3">
    <source>
        <dbReference type="ARBA" id="ARBA00022737"/>
    </source>
</evidence>
<dbReference type="Pfam" id="PF06292">
    <property type="entry name" value="MUN"/>
    <property type="match status" value="1"/>
</dbReference>
<feature type="domain" description="C2" evidence="8">
    <location>
        <begin position="1"/>
        <end position="97"/>
    </location>
</feature>
<feature type="compositionally biased region" description="Low complexity" evidence="7">
    <location>
        <begin position="254"/>
        <end position="267"/>
    </location>
</feature>
<keyword evidence="2" id="KW-0479">Metal-binding</keyword>
<evidence type="ECO:0000259" key="10">
    <source>
        <dbReference type="PROSITE" id="PS51258"/>
    </source>
</evidence>
<evidence type="ECO:0000259" key="9">
    <source>
        <dbReference type="PROSITE" id="PS50081"/>
    </source>
</evidence>
<dbReference type="GO" id="GO:0005509">
    <property type="term" value="F:calcium ion binding"/>
    <property type="evidence" value="ECO:0007669"/>
    <property type="project" value="InterPro"/>
</dbReference>
<dbReference type="GO" id="GO:0019992">
    <property type="term" value="F:diacylglycerol binding"/>
    <property type="evidence" value="ECO:0007669"/>
    <property type="project" value="InterPro"/>
</dbReference>
<dbReference type="InterPro" id="IPR046349">
    <property type="entry name" value="C1-like_sf"/>
</dbReference>
<evidence type="ECO:0000256" key="1">
    <source>
        <dbReference type="ARBA" id="ARBA00022483"/>
    </source>
</evidence>
<dbReference type="InterPro" id="IPR000008">
    <property type="entry name" value="C2_dom"/>
</dbReference>
<organism evidence="12 13">
    <name type="scientific">Onychostoma macrolepis</name>
    <dbReference type="NCBI Taxonomy" id="369639"/>
    <lineage>
        <taxon>Eukaryota</taxon>
        <taxon>Metazoa</taxon>
        <taxon>Chordata</taxon>
        <taxon>Craniata</taxon>
        <taxon>Vertebrata</taxon>
        <taxon>Euteleostomi</taxon>
        <taxon>Actinopterygii</taxon>
        <taxon>Neopterygii</taxon>
        <taxon>Teleostei</taxon>
        <taxon>Ostariophysi</taxon>
        <taxon>Cypriniformes</taxon>
        <taxon>Cyprinidae</taxon>
        <taxon>Acrossocheilinae</taxon>
        <taxon>Onychostoma</taxon>
    </lineage>
</organism>
<dbReference type="GO" id="GO:0005543">
    <property type="term" value="F:phospholipid binding"/>
    <property type="evidence" value="ECO:0007669"/>
    <property type="project" value="InterPro"/>
</dbReference>
<dbReference type="GO" id="GO:0061789">
    <property type="term" value="P:dense core granule priming"/>
    <property type="evidence" value="ECO:0007669"/>
    <property type="project" value="TreeGrafter"/>
</dbReference>
<proteinExistence type="predicted"/>
<dbReference type="CDD" id="cd20859">
    <property type="entry name" value="C1_Munc13-2-like"/>
    <property type="match status" value="1"/>
</dbReference>
<accession>A0A7J6D0P2</accession>
<dbReference type="GO" id="GO:0005516">
    <property type="term" value="F:calmodulin binding"/>
    <property type="evidence" value="ECO:0007669"/>
    <property type="project" value="TreeGrafter"/>
</dbReference>
<evidence type="ECO:0000313" key="13">
    <source>
        <dbReference type="Proteomes" id="UP000579812"/>
    </source>
</evidence>
<evidence type="ECO:0000256" key="7">
    <source>
        <dbReference type="SAM" id="MobiDB-lite"/>
    </source>
</evidence>
<dbReference type="Pfam" id="PF00130">
    <property type="entry name" value="C1_1"/>
    <property type="match status" value="1"/>
</dbReference>
<dbReference type="GO" id="GO:0098831">
    <property type="term" value="C:presynaptic active zone cytoplasmic component"/>
    <property type="evidence" value="ECO:0007669"/>
    <property type="project" value="TreeGrafter"/>
</dbReference>
<dbReference type="InterPro" id="IPR002219">
    <property type="entry name" value="PKC_DAG/PE"/>
</dbReference>
<keyword evidence="3" id="KW-0677">Repeat</keyword>
<keyword evidence="13" id="KW-1185">Reference proteome</keyword>
<feature type="compositionally biased region" description="Basic and acidic residues" evidence="7">
    <location>
        <begin position="293"/>
        <end position="310"/>
    </location>
</feature>
<dbReference type="PROSITE" id="PS50081">
    <property type="entry name" value="ZF_DAG_PE_2"/>
    <property type="match status" value="1"/>
</dbReference>
<dbReference type="PANTHER" id="PTHR10480">
    <property type="entry name" value="PROTEIN UNC-13 HOMOLOG"/>
    <property type="match status" value="1"/>
</dbReference>
<dbReference type="PROSITE" id="PS50004">
    <property type="entry name" value="C2"/>
    <property type="match status" value="3"/>
</dbReference>
<dbReference type="GO" id="GO:0008270">
    <property type="term" value="F:zinc ion binding"/>
    <property type="evidence" value="ECO:0007669"/>
    <property type="project" value="UniProtKB-KW"/>
</dbReference>
<comment type="caution">
    <text evidence="12">The sequence shown here is derived from an EMBL/GenBank/DDBJ whole genome shotgun (WGS) entry which is preliminary data.</text>
</comment>
<dbReference type="InterPro" id="IPR014772">
    <property type="entry name" value="Munc13_dom-2"/>
</dbReference>
<protein>
    <submittedName>
        <fullName evidence="12">Uncharacterized protein</fullName>
    </submittedName>
</protein>
<evidence type="ECO:0000259" key="11">
    <source>
        <dbReference type="PROSITE" id="PS51259"/>
    </source>
</evidence>
<dbReference type="Proteomes" id="UP000579812">
    <property type="component" value="Unassembled WGS sequence"/>
</dbReference>
<dbReference type="InterPro" id="IPR010439">
    <property type="entry name" value="MUN_dom"/>
</dbReference>
<dbReference type="PROSITE" id="PS00479">
    <property type="entry name" value="ZF_DAG_PE_1"/>
    <property type="match status" value="1"/>
</dbReference>
<dbReference type="InterPro" id="IPR035892">
    <property type="entry name" value="C2_domain_sf"/>
</dbReference>
<dbReference type="FunFam" id="2.60.40.150:FF:000031">
    <property type="entry name" value="Protein unc-13 homolog B"/>
    <property type="match status" value="1"/>
</dbReference>
<sequence>MSLLCVRVKKAKLQGPPDKFNVYVTLKVQNVKSTTITVRGDQPCWEQDFMFEINRLDLGLVVEVWNKGLIWDTLIGTAWIPLNTIRQSDEEGPGEWTSLDSEVLMKEDEIYGTKNPTPHQVLLDTRFELPYDIPDDEAQYWTKKLERINSMRIHDEYSLQDEAQRRQLPPVPSQCSFDDPDSAVDDRDSETNSRPPRYHTTAQPNSSVHQYPIGRILQNQPLSKESRTDSIQSYDLDYREGKEQSPVDSSRFGSSGNLSQASSQFSSEPEEQSYSDSQIRPSVVAQPLPPSDDTEKGEREILANVEKEVQGESAPKPVANQGRKPERQQSFYEDGPPPFSPSRLRWLKAINKVRVKLHENINGDHNKHPWAKPGGGGIFGIDSMPDLRKKKPIPLVSEVSLVQSRKAGISHALAARSSLKDEELKNHVYKKTLQALIYPISCTTPHNFEVWTATTPTYCYECEGLLWGIARQGMRCSECGVKCHEKCQELLNADCLQRAAEKSSKTGAEDRTQHIISAMKDRMKIRERNRPEIFEIIRLVFNVTKLNHAQQMKAIKQTVLDGTSKWSAKISITVVSAQGLQAKDRTGSSDPYVTVQVGKTKKRTKTIYGNLNPVWEETFNFECHNSSDRIKLRVWDEDDDIKSRVKQRLKRESDDFLGQSIIEVRTLSGEMDVWYNLEKRTDKSAVSGAIRLQISVEIKGEEKVAPYHVQYTSLHENFFHFVTDIEGQGVVKLPAARGDDAWKVYFDEVAQDIVDEFAMRYGIESIYQAMTHFACLSYKYMLPGVPAVMSTLLANINAFYAHPTSVTNVSACDRFTASNFGKDRFVRLLDQLHNSLRIDLSTYRNNFPASSKPRLADLRSTVDLLTSITFFRLKVLELQSPPRAAHVVRDCVKACLNSTYEYIFNNCQELYNRQFQPAIEPKPQEKKEGEEGEEEEDEKDKKEEENAAVEEPGPSIQNLDFWPKLITLIVSIIEEDRNSYSSIINQFSQELNVGKVSAEVMWTLFAQDMKYALEEHEKLRLCKSADYMNLHFKVKWLYNEYVHDLPAFSDTVPEYPSWFLPFVLQWLAENEEVSMEFMHGALERDKREGFQQTSEHALFSCSVVDIFTQLNQSFEIIKKLDCPDPAVVAQYNRRFAKTITKVLLQYCAILTKSFPSYCEKEKTPCVLMNNVQQMRVMLEKMFESMGAKQLDSEAADILNDLQGKLNSVLDNLSGMFAKSFQARMNTCVRQMAEILYQIKGPLNQNTRNTAEADADNALRPLMEFLDTNLSIFADICDKTVLKRVLKDLWKNVLICMEKTIVLPQSSDSIGAQLLTAAKELSKLKGGVEPKSLSPRQCVILDAALDSIKLFFHAGGNGLKKVYLEKSPELSSLRYALSLYTQTTDALIKAFVTTQHAQVQNGMGIRITPKENVRPDRGSGVERPIGEAVIQLDLSPPAGNTEQKLGVRVIAVNDMKWQTSGMFRPFVDVNLVGPQLTEKKRKFTTKSKNNCWTAKYNEAFQFMLGKGASLDCYEIQITVKDYCFGRADRVVGIAVLQLRDVADRKSCVCWCPLGPRINIDETGTTALRILSQRSTDEVAKEFVKLKSETRPAEEGR</sequence>
<feature type="domain" description="MHD1" evidence="10">
    <location>
        <begin position="1007"/>
        <end position="1150"/>
    </location>
</feature>
<evidence type="ECO:0000256" key="2">
    <source>
        <dbReference type="ARBA" id="ARBA00022723"/>
    </source>
</evidence>
<dbReference type="InterPro" id="IPR014770">
    <property type="entry name" value="Munc13_1"/>
</dbReference>
<dbReference type="GO" id="GO:0099525">
    <property type="term" value="P:presynaptic dense core vesicle exocytosis"/>
    <property type="evidence" value="ECO:0007669"/>
    <property type="project" value="TreeGrafter"/>
</dbReference>
<feature type="domain" description="Phorbol-ester/DAG-type" evidence="9">
    <location>
        <begin position="445"/>
        <end position="495"/>
    </location>
</feature>
<dbReference type="CDD" id="cd08394">
    <property type="entry name" value="C2A_Munc13"/>
    <property type="match status" value="1"/>
</dbReference>
<dbReference type="PRINTS" id="PR00360">
    <property type="entry name" value="C2DOMAIN"/>
</dbReference>
<dbReference type="InterPro" id="IPR027080">
    <property type="entry name" value="Unc-13"/>
</dbReference>
<dbReference type="SUPFAM" id="SSF57889">
    <property type="entry name" value="Cysteine-rich domain"/>
    <property type="match status" value="1"/>
</dbReference>
<dbReference type="SMART" id="SM00239">
    <property type="entry name" value="C2"/>
    <property type="match status" value="3"/>
</dbReference>
<dbReference type="EMBL" id="JAAMOB010000005">
    <property type="protein sequence ID" value="KAF4112771.1"/>
    <property type="molecule type" value="Genomic_DNA"/>
</dbReference>
<dbReference type="GO" id="GO:0031594">
    <property type="term" value="C:neuromuscular junction"/>
    <property type="evidence" value="ECO:0007669"/>
    <property type="project" value="TreeGrafter"/>
</dbReference>
<keyword evidence="1" id="KW-0268">Exocytosis</keyword>
<dbReference type="SUPFAM" id="SSF49562">
    <property type="entry name" value="C2 domain (Calcium/lipid-binding domain, CaLB)"/>
    <property type="match status" value="3"/>
</dbReference>
<keyword evidence="4" id="KW-0863">Zinc-finger</keyword>
<evidence type="ECO:0000259" key="8">
    <source>
        <dbReference type="PROSITE" id="PS50004"/>
    </source>
</evidence>
<dbReference type="FunFam" id="2.60.40.150:FF:000014">
    <property type="entry name" value="protein unc-13 homolog B"/>
    <property type="match status" value="1"/>
</dbReference>
<keyword evidence="5" id="KW-0862">Zinc</keyword>
<gene>
    <name evidence="12" type="ORF">G5714_005316</name>
</gene>
<keyword evidence="6" id="KW-0106">Calcium</keyword>
<feature type="compositionally biased region" description="Polar residues" evidence="7">
    <location>
        <begin position="200"/>
        <end position="209"/>
    </location>
</feature>
<dbReference type="FunFam" id="1.10.357.50:FF:000001">
    <property type="entry name" value="Protein unc-13 homolog B"/>
    <property type="match status" value="1"/>
</dbReference>
<dbReference type="GO" id="GO:0016081">
    <property type="term" value="P:synaptic vesicle docking"/>
    <property type="evidence" value="ECO:0007669"/>
    <property type="project" value="TreeGrafter"/>
</dbReference>
<dbReference type="GO" id="GO:0043195">
    <property type="term" value="C:terminal bouton"/>
    <property type="evidence" value="ECO:0007669"/>
    <property type="project" value="TreeGrafter"/>
</dbReference>
<dbReference type="FunFam" id="3.30.60.20:FF:000001">
    <property type="entry name" value="Protein unc-13 homolog B"/>
    <property type="match status" value="1"/>
</dbReference>
<dbReference type="Gene3D" id="1.10.357.50">
    <property type="match status" value="1"/>
</dbReference>
<evidence type="ECO:0000256" key="4">
    <source>
        <dbReference type="ARBA" id="ARBA00022771"/>
    </source>
</evidence>
<feature type="domain" description="C2" evidence="8">
    <location>
        <begin position="551"/>
        <end position="675"/>
    </location>
</feature>
<evidence type="ECO:0000256" key="6">
    <source>
        <dbReference type="ARBA" id="ARBA00022837"/>
    </source>
</evidence>
<dbReference type="PROSITE" id="PS51259">
    <property type="entry name" value="MHD2"/>
    <property type="match status" value="1"/>
</dbReference>
<feature type="region of interest" description="Disordered" evidence="7">
    <location>
        <begin position="918"/>
        <end position="955"/>
    </location>
</feature>
<evidence type="ECO:0000313" key="12">
    <source>
        <dbReference type="EMBL" id="KAF4112771.1"/>
    </source>
</evidence>
<feature type="region of interest" description="Disordered" evidence="7">
    <location>
        <begin position="237"/>
        <end position="338"/>
    </location>
</feature>
<dbReference type="InterPro" id="IPR037302">
    <property type="entry name" value="Unc-13_C2B"/>
</dbReference>